<comment type="caution">
    <text evidence="3">The sequence shown here is derived from an EMBL/GenBank/DDBJ whole genome shotgun (WGS) entry which is preliminary data.</text>
</comment>
<evidence type="ECO:0000256" key="2">
    <source>
        <dbReference type="SAM" id="Phobius"/>
    </source>
</evidence>
<evidence type="ECO:0000313" key="4">
    <source>
        <dbReference type="Proteomes" id="UP000799441"/>
    </source>
</evidence>
<feature type="transmembrane region" description="Helical" evidence="2">
    <location>
        <begin position="129"/>
        <end position="147"/>
    </location>
</feature>
<feature type="region of interest" description="Disordered" evidence="1">
    <location>
        <begin position="19"/>
        <end position="47"/>
    </location>
</feature>
<evidence type="ECO:0000256" key="1">
    <source>
        <dbReference type="SAM" id="MobiDB-lite"/>
    </source>
</evidence>
<keyword evidence="4" id="KW-1185">Reference proteome</keyword>
<reference evidence="3" key="1">
    <citation type="journal article" date="2020" name="Stud. Mycol.">
        <title>101 Dothideomycetes genomes: a test case for predicting lifestyles and emergence of pathogens.</title>
        <authorList>
            <person name="Haridas S."/>
            <person name="Albert R."/>
            <person name="Binder M."/>
            <person name="Bloem J."/>
            <person name="Labutti K."/>
            <person name="Salamov A."/>
            <person name="Andreopoulos B."/>
            <person name="Baker S."/>
            <person name="Barry K."/>
            <person name="Bills G."/>
            <person name="Bluhm B."/>
            <person name="Cannon C."/>
            <person name="Castanera R."/>
            <person name="Culley D."/>
            <person name="Daum C."/>
            <person name="Ezra D."/>
            <person name="Gonzalez J."/>
            <person name="Henrissat B."/>
            <person name="Kuo A."/>
            <person name="Liang C."/>
            <person name="Lipzen A."/>
            <person name="Lutzoni F."/>
            <person name="Magnuson J."/>
            <person name="Mondo S."/>
            <person name="Nolan M."/>
            <person name="Ohm R."/>
            <person name="Pangilinan J."/>
            <person name="Park H.-J."/>
            <person name="Ramirez L."/>
            <person name="Alfaro M."/>
            <person name="Sun H."/>
            <person name="Tritt A."/>
            <person name="Yoshinaga Y."/>
            <person name="Zwiers L.-H."/>
            <person name="Turgeon B."/>
            <person name="Goodwin S."/>
            <person name="Spatafora J."/>
            <person name="Crous P."/>
            <person name="Grigoriev I."/>
        </authorList>
    </citation>
    <scope>NUCLEOTIDE SEQUENCE</scope>
    <source>
        <strain evidence="3">CBS 116435</strain>
    </source>
</reference>
<protein>
    <submittedName>
        <fullName evidence="3">Uncharacterized protein</fullName>
    </submittedName>
</protein>
<accession>A0A9P4URQ9</accession>
<sequence>MDVIPADTAVGVQMGDVAEISRRPKRQHTSEETMQPVQPHRRGHSVVDSDVAYPRATDYDEEINLSAPEPVYFSSHASDPLAQHDEAEEDFVGYQDVDQQLSADPAKLEMQDLAQDEERKDNRRIMKSAVISGIITFTFTTLGTWWWTRGQEDMKDLGKMTRNETVMDQLVSR</sequence>
<name>A0A9P4URQ9_9PEZI</name>
<dbReference type="AlphaFoldDB" id="A0A9P4URQ9"/>
<proteinExistence type="predicted"/>
<organism evidence="3 4">
    <name type="scientific">Polychaeton citri CBS 116435</name>
    <dbReference type="NCBI Taxonomy" id="1314669"/>
    <lineage>
        <taxon>Eukaryota</taxon>
        <taxon>Fungi</taxon>
        <taxon>Dikarya</taxon>
        <taxon>Ascomycota</taxon>
        <taxon>Pezizomycotina</taxon>
        <taxon>Dothideomycetes</taxon>
        <taxon>Dothideomycetidae</taxon>
        <taxon>Capnodiales</taxon>
        <taxon>Capnodiaceae</taxon>
        <taxon>Polychaeton</taxon>
    </lineage>
</organism>
<keyword evidence="2" id="KW-0812">Transmembrane</keyword>
<keyword evidence="2" id="KW-1133">Transmembrane helix</keyword>
<gene>
    <name evidence="3" type="ORF">K431DRAFT_308934</name>
</gene>
<dbReference type="Proteomes" id="UP000799441">
    <property type="component" value="Unassembled WGS sequence"/>
</dbReference>
<evidence type="ECO:0000313" key="3">
    <source>
        <dbReference type="EMBL" id="KAF2725907.1"/>
    </source>
</evidence>
<dbReference type="EMBL" id="MU003766">
    <property type="protein sequence ID" value="KAF2725907.1"/>
    <property type="molecule type" value="Genomic_DNA"/>
</dbReference>
<keyword evidence="2" id="KW-0472">Membrane</keyword>